<feature type="compositionally biased region" description="Low complexity" evidence="1">
    <location>
        <begin position="101"/>
        <end position="114"/>
    </location>
</feature>
<evidence type="ECO:0000313" key="2">
    <source>
        <dbReference type="EMBL" id="AAU46380.1"/>
    </source>
</evidence>
<dbReference type="KEGG" id="bma:BMAA1257"/>
<dbReference type="Proteomes" id="UP000006693">
    <property type="component" value="Chromosome 2"/>
</dbReference>
<feature type="region of interest" description="Disordered" evidence="1">
    <location>
        <begin position="39"/>
        <end position="61"/>
    </location>
</feature>
<feature type="region of interest" description="Disordered" evidence="1">
    <location>
        <begin position="94"/>
        <end position="114"/>
    </location>
</feature>
<evidence type="ECO:0000256" key="1">
    <source>
        <dbReference type="SAM" id="MobiDB-lite"/>
    </source>
</evidence>
<organism evidence="2 3">
    <name type="scientific">Burkholderia mallei (strain ATCC 23344)</name>
    <dbReference type="NCBI Taxonomy" id="243160"/>
    <lineage>
        <taxon>Bacteria</taxon>
        <taxon>Pseudomonadati</taxon>
        <taxon>Pseudomonadota</taxon>
        <taxon>Betaproteobacteria</taxon>
        <taxon>Burkholderiales</taxon>
        <taxon>Burkholderiaceae</taxon>
        <taxon>Burkholderia</taxon>
        <taxon>pseudomallei group</taxon>
    </lineage>
</organism>
<sequence length="114" mass="12456">MTPERADRRRAAHRPVSPRVAPARLMLARCLNARAGNAVRDTRRRAGRDVSRPDESARCGRSGVRRHDAYGTRRGCIAAAFAIRSSEAAAMPRIDCPAPPARNTRAAPPARSFN</sequence>
<name>A0A0H2WB69_BURMA</name>
<proteinExistence type="predicted"/>
<dbReference type="EMBL" id="CP000011">
    <property type="protein sequence ID" value="AAU46380.1"/>
    <property type="molecule type" value="Genomic_DNA"/>
</dbReference>
<gene>
    <name evidence="2" type="ordered locus">BMAA1257</name>
</gene>
<dbReference type="AlphaFoldDB" id="A0A0H2WB69"/>
<feature type="compositionally biased region" description="Basic and acidic residues" evidence="1">
    <location>
        <begin position="47"/>
        <end position="58"/>
    </location>
</feature>
<reference evidence="2 3" key="1">
    <citation type="journal article" date="2004" name="Proc. Natl. Acad. Sci. U.S.A.">
        <title>Structural flexibility in the Burkholderia mallei genome.</title>
        <authorList>
            <person name="Nierman W.C."/>
            <person name="DeShazer D."/>
            <person name="Kim H.S."/>
            <person name="Tettelin H."/>
            <person name="Nelson K.E."/>
            <person name="Feldblyum T."/>
            <person name="Ulrich R.L."/>
            <person name="Ronning C.M."/>
            <person name="Brinkac L.M."/>
            <person name="Daugherty S.C."/>
            <person name="Davidsen T.D."/>
            <person name="Deboy R.T."/>
            <person name="Dimitrov G."/>
            <person name="Dodson R.J."/>
            <person name="Durkin A.S."/>
            <person name="Gwinn M.L."/>
            <person name="Haft D.H."/>
            <person name="Khouri H."/>
            <person name="Kolonay J.F."/>
            <person name="Madupu R."/>
            <person name="Mohammoud Y."/>
            <person name="Nelson W.C."/>
            <person name="Radune D."/>
            <person name="Romero C.M."/>
            <person name="Sarria S."/>
            <person name="Selengut J."/>
            <person name="Shamblin C."/>
            <person name="Sullivan S.A."/>
            <person name="White O."/>
            <person name="Yu Y."/>
            <person name="Zafar N."/>
            <person name="Zhou L."/>
            <person name="Fraser C.M."/>
        </authorList>
    </citation>
    <scope>NUCLEOTIDE SEQUENCE [LARGE SCALE GENOMIC DNA]</scope>
    <source>
        <strain evidence="2 3">ATCC 23344</strain>
    </source>
</reference>
<accession>A0A0H2WB69</accession>
<dbReference type="HOGENOM" id="CLU_2116389_0_0_4"/>
<keyword evidence="3" id="KW-1185">Reference proteome</keyword>
<evidence type="ECO:0000313" key="3">
    <source>
        <dbReference type="Proteomes" id="UP000006693"/>
    </source>
</evidence>
<protein>
    <submittedName>
        <fullName evidence="2">Uncharacterized protein</fullName>
    </submittedName>
</protein>